<dbReference type="InterPro" id="IPR013584">
    <property type="entry name" value="RAP"/>
</dbReference>
<evidence type="ECO:0000313" key="3">
    <source>
        <dbReference type="EMBL" id="KAG0581645.1"/>
    </source>
</evidence>
<dbReference type="EMBL" id="CM026424">
    <property type="protein sequence ID" value="KAG0581645.1"/>
    <property type="molecule type" value="Genomic_DNA"/>
</dbReference>
<dbReference type="PANTHER" id="PTHR21228">
    <property type="entry name" value="FAST LEU-RICH DOMAIN-CONTAINING"/>
    <property type="match status" value="1"/>
</dbReference>
<feature type="region of interest" description="Disordered" evidence="1">
    <location>
        <begin position="1"/>
        <end position="27"/>
    </location>
</feature>
<organism evidence="3 4">
    <name type="scientific">Ceratodon purpureus</name>
    <name type="common">Fire moss</name>
    <name type="synonym">Dicranum purpureum</name>
    <dbReference type="NCBI Taxonomy" id="3225"/>
    <lineage>
        <taxon>Eukaryota</taxon>
        <taxon>Viridiplantae</taxon>
        <taxon>Streptophyta</taxon>
        <taxon>Embryophyta</taxon>
        <taxon>Bryophyta</taxon>
        <taxon>Bryophytina</taxon>
        <taxon>Bryopsida</taxon>
        <taxon>Dicranidae</taxon>
        <taxon>Pseudoditrichales</taxon>
        <taxon>Ditrichaceae</taxon>
        <taxon>Ceratodon</taxon>
    </lineage>
</organism>
<evidence type="ECO:0000259" key="2">
    <source>
        <dbReference type="PROSITE" id="PS51286"/>
    </source>
</evidence>
<dbReference type="GO" id="GO:0035770">
    <property type="term" value="C:ribonucleoprotein granule"/>
    <property type="evidence" value="ECO:0007669"/>
    <property type="project" value="TreeGrafter"/>
</dbReference>
<proteinExistence type="predicted"/>
<dbReference type="InterPro" id="IPR050870">
    <property type="entry name" value="FAST_kinase"/>
</dbReference>
<feature type="domain" description="RAP" evidence="2">
    <location>
        <begin position="513"/>
        <end position="571"/>
    </location>
</feature>
<accession>A0A8T0IF59</accession>
<dbReference type="PROSITE" id="PS51286">
    <property type="entry name" value="RAP"/>
    <property type="match status" value="1"/>
</dbReference>
<reference evidence="3" key="1">
    <citation type="submission" date="2020-06" db="EMBL/GenBank/DDBJ databases">
        <title>WGS assembly of Ceratodon purpureus strain R40.</title>
        <authorList>
            <person name="Carey S.B."/>
            <person name="Jenkins J."/>
            <person name="Shu S."/>
            <person name="Lovell J.T."/>
            <person name="Sreedasyam A."/>
            <person name="Maumus F."/>
            <person name="Tiley G.P."/>
            <person name="Fernandez-Pozo N."/>
            <person name="Barry K."/>
            <person name="Chen C."/>
            <person name="Wang M."/>
            <person name="Lipzen A."/>
            <person name="Daum C."/>
            <person name="Saski C.A."/>
            <person name="Payton A.C."/>
            <person name="Mcbreen J.C."/>
            <person name="Conrad R.E."/>
            <person name="Kollar L.M."/>
            <person name="Olsson S."/>
            <person name="Huttunen S."/>
            <person name="Landis J.B."/>
            <person name="Wickett N.J."/>
            <person name="Johnson M.G."/>
            <person name="Rensing S.A."/>
            <person name="Grimwood J."/>
            <person name="Schmutz J."/>
            <person name="Mcdaniel S.F."/>
        </authorList>
    </citation>
    <scope>NUCLEOTIDE SEQUENCE</scope>
    <source>
        <strain evidence="3">R40</strain>
    </source>
</reference>
<gene>
    <name evidence="3" type="ORF">KC19_4G268400</name>
</gene>
<protein>
    <recommendedName>
        <fullName evidence="2">RAP domain-containing protein</fullName>
    </recommendedName>
</protein>
<evidence type="ECO:0000256" key="1">
    <source>
        <dbReference type="SAM" id="MobiDB-lite"/>
    </source>
</evidence>
<dbReference type="GO" id="GO:0009507">
    <property type="term" value="C:chloroplast"/>
    <property type="evidence" value="ECO:0007669"/>
    <property type="project" value="TreeGrafter"/>
</dbReference>
<name>A0A8T0IF59_CERPU</name>
<dbReference type="Proteomes" id="UP000822688">
    <property type="component" value="Chromosome 4"/>
</dbReference>
<dbReference type="GO" id="GO:0005759">
    <property type="term" value="C:mitochondrial matrix"/>
    <property type="evidence" value="ECO:0007669"/>
    <property type="project" value="TreeGrafter"/>
</dbReference>
<sequence length="577" mass="64484">MAMALTGCSGLQRRTPASTTPHPAVLGPETSLRLNFNSARPWPGTGLGGFQEMEMPRLWAAGGGRAPTTLLLNLQRGWNVVDLRAALDFRISLKSNVGLSRRYNPLFKYVQPRPQTCSHVLTMADLLNHIETSLQNAGQDEGTTARDISTERVNNAGATSKERVSTGPGLYREERSLNRRIIEAPDAEYVLAVVTEALNKPHWGQPRKVPLSPVNCATALHRIAKRLDEASMRKSEKLMFARRPEMRDFLDASVKAFPWCSGQGLANIAWALSKIGGSALFIEEMDLLADAAHEKLPEFNAQNLANTTGAFASMLHSAPFLFEAVAKRAGTLTDTFRPQELVQILWAFACMNHPIDFLFDSLDALMVEKPDAQATTFRGFSQQQLASMAWSSAVLGQMDRPWFISLWKCINARSMAWTSELDRKPKGAQHLCQLYQANLALRLECPDSLLVTERELDAMIHEAWEKEKAASKLSSGDHKEVDRLLVGATGRSWVSEYEGAPYSLDLALVDLKVALEIDGRTHFSRNTNTLLGHTVLKQRLLRAAEWTIIPIPFHEWEELRGELERTRYLRRLLDGFI</sequence>
<dbReference type="Pfam" id="PF08373">
    <property type="entry name" value="RAP"/>
    <property type="match status" value="1"/>
</dbReference>
<dbReference type="SMART" id="SM00952">
    <property type="entry name" value="RAP"/>
    <property type="match status" value="1"/>
</dbReference>
<dbReference type="AlphaFoldDB" id="A0A8T0IF59"/>
<dbReference type="GO" id="GO:0044528">
    <property type="term" value="P:regulation of mitochondrial mRNA stability"/>
    <property type="evidence" value="ECO:0007669"/>
    <property type="project" value="TreeGrafter"/>
</dbReference>
<dbReference type="GO" id="GO:1901259">
    <property type="term" value="P:chloroplast rRNA processing"/>
    <property type="evidence" value="ECO:0007669"/>
    <property type="project" value="TreeGrafter"/>
</dbReference>
<evidence type="ECO:0000313" key="4">
    <source>
        <dbReference type="Proteomes" id="UP000822688"/>
    </source>
</evidence>
<keyword evidence="4" id="KW-1185">Reference proteome</keyword>
<comment type="caution">
    <text evidence="3">The sequence shown here is derived from an EMBL/GenBank/DDBJ whole genome shotgun (WGS) entry which is preliminary data.</text>
</comment>
<dbReference type="PANTHER" id="PTHR21228:SF40">
    <property type="entry name" value="LD45607P"/>
    <property type="match status" value="1"/>
</dbReference>
<dbReference type="GO" id="GO:0003723">
    <property type="term" value="F:RNA binding"/>
    <property type="evidence" value="ECO:0007669"/>
    <property type="project" value="TreeGrafter"/>
</dbReference>
<dbReference type="GO" id="GO:0000963">
    <property type="term" value="P:mitochondrial RNA processing"/>
    <property type="evidence" value="ECO:0007669"/>
    <property type="project" value="TreeGrafter"/>
</dbReference>